<reference evidence="2 3" key="1">
    <citation type="journal article" date="2017" name="Int. J. Syst. Evol. Microbiol.">
        <title>Mycobacterium talmoniae sp. nov., a slowly growing mycobacterium isolated from human respiratory samples.</title>
        <authorList>
            <person name="Davidson R.M."/>
            <person name="DeGroote M.A."/>
            <person name="Marola J.L."/>
            <person name="Buss S."/>
            <person name="Jones V."/>
            <person name="McNeil M.R."/>
            <person name="Freifeld A.G."/>
            <person name="Elaine Epperson L."/>
            <person name="Hasan N.A."/>
            <person name="Jackson M."/>
            <person name="Iwen P.C."/>
            <person name="Salfinger M."/>
            <person name="Strong M."/>
        </authorList>
    </citation>
    <scope>NUCLEOTIDE SEQUENCE [LARGE SCALE GENOMIC DNA]</scope>
    <source>
        <strain evidence="2 3">ATCC BAA-2683</strain>
    </source>
</reference>
<protein>
    <recommendedName>
        <fullName evidence="4">AMP-binding enzyme C-terminal domain-containing protein</fullName>
    </recommendedName>
</protein>
<evidence type="ECO:0000256" key="1">
    <source>
        <dbReference type="SAM" id="MobiDB-lite"/>
    </source>
</evidence>
<feature type="compositionally biased region" description="Low complexity" evidence="1">
    <location>
        <begin position="49"/>
        <end position="68"/>
    </location>
</feature>
<name>A0A2S8BDJ0_9MYCO</name>
<evidence type="ECO:0008006" key="4">
    <source>
        <dbReference type="Google" id="ProtNLM"/>
    </source>
</evidence>
<evidence type="ECO:0000313" key="2">
    <source>
        <dbReference type="EMBL" id="PQM44706.1"/>
    </source>
</evidence>
<sequence length="68" mass="7124">MVALADGAAADAAALIEHAATSIARYKLPKAVVFREVIVRSPAARPTTAGPASRPSRASRMRYAPSVY</sequence>
<gene>
    <name evidence="2" type="ORF">C1Y40_05138</name>
</gene>
<accession>A0A2S8BDJ0</accession>
<dbReference type="Proteomes" id="UP000238296">
    <property type="component" value="Unassembled WGS sequence"/>
</dbReference>
<comment type="caution">
    <text evidence="2">The sequence shown here is derived from an EMBL/GenBank/DDBJ whole genome shotgun (WGS) entry which is preliminary data.</text>
</comment>
<dbReference type="EMBL" id="PPEA01000731">
    <property type="protein sequence ID" value="PQM44706.1"/>
    <property type="molecule type" value="Genomic_DNA"/>
</dbReference>
<feature type="region of interest" description="Disordered" evidence="1">
    <location>
        <begin position="44"/>
        <end position="68"/>
    </location>
</feature>
<dbReference type="AlphaFoldDB" id="A0A2S8BDJ0"/>
<proteinExistence type="predicted"/>
<evidence type="ECO:0000313" key="3">
    <source>
        <dbReference type="Proteomes" id="UP000238296"/>
    </source>
</evidence>
<organism evidence="2 3">
    <name type="scientific">Mycobacterium talmoniae</name>
    <dbReference type="NCBI Taxonomy" id="1858794"/>
    <lineage>
        <taxon>Bacteria</taxon>
        <taxon>Bacillati</taxon>
        <taxon>Actinomycetota</taxon>
        <taxon>Actinomycetes</taxon>
        <taxon>Mycobacteriales</taxon>
        <taxon>Mycobacteriaceae</taxon>
        <taxon>Mycobacterium</taxon>
    </lineage>
</organism>